<sequence>MNEKNEMFNMMQVQNMNCIGMFHNHVSVALSEFIKKIDEWEDIDEIDKLWWKAEFEKHYPEKLRQTTFLLMFGHFEEILYLMASSFNPRAIELDKSSYGIMRYKPYIKDVLGDEFGMCNDYDFIIDAQKIRNSFLHMAGRVSLSDKQEELLRIVNKYPFYSKKQDRVQVDTNGVYALQQAISSLSKKLLAKLN</sequence>
<dbReference type="RefSeq" id="WP_282721255.1">
    <property type="nucleotide sequence ID" value="NZ_JASCQO010000035.1"/>
</dbReference>
<evidence type="ECO:0000313" key="2">
    <source>
        <dbReference type="Proteomes" id="UP001244242"/>
    </source>
</evidence>
<comment type="caution">
    <text evidence="1">The sequence shown here is derived from an EMBL/GenBank/DDBJ whole genome shotgun (WGS) entry which is preliminary data.</text>
</comment>
<name>A0ABT6VL62_9GAMM</name>
<dbReference type="Proteomes" id="UP001244242">
    <property type="component" value="Unassembled WGS sequence"/>
</dbReference>
<organism evidence="1 2">
    <name type="scientific">Halomonas kalidii</name>
    <dbReference type="NCBI Taxonomy" id="3043293"/>
    <lineage>
        <taxon>Bacteria</taxon>
        <taxon>Pseudomonadati</taxon>
        <taxon>Pseudomonadota</taxon>
        <taxon>Gammaproteobacteria</taxon>
        <taxon>Oceanospirillales</taxon>
        <taxon>Halomonadaceae</taxon>
        <taxon>Halomonas</taxon>
    </lineage>
</organism>
<gene>
    <name evidence="1" type="ORF">QLQ84_08095</name>
</gene>
<reference evidence="1 2" key="1">
    <citation type="submission" date="2023-04" db="EMBL/GenBank/DDBJ databases">
        <title>Halomonas strains isolated from rhizosphere soil.</title>
        <authorList>
            <person name="Xu L."/>
            <person name="Sun J.-Q."/>
        </authorList>
    </citation>
    <scope>NUCLEOTIDE SEQUENCE [LARGE SCALE GENOMIC DNA]</scope>
    <source>
        <strain evidence="1 2">LN1S58</strain>
    </source>
</reference>
<evidence type="ECO:0000313" key="1">
    <source>
        <dbReference type="EMBL" id="MDI5933753.1"/>
    </source>
</evidence>
<proteinExistence type="predicted"/>
<dbReference type="EMBL" id="JASCQO010000035">
    <property type="protein sequence ID" value="MDI5933753.1"/>
    <property type="molecule type" value="Genomic_DNA"/>
</dbReference>
<keyword evidence="2" id="KW-1185">Reference proteome</keyword>
<accession>A0ABT6VL62</accession>
<protein>
    <submittedName>
        <fullName evidence="1">Uncharacterized protein</fullName>
    </submittedName>
</protein>